<feature type="modified residue" description="4-aspartylphosphate" evidence="3">
    <location>
        <position position="59"/>
    </location>
</feature>
<evidence type="ECO:0000256" key="2">
    <source>
        <dbReference type="ARBA" id="ARBA00023012"/>
    </source>
</evidence>
<dbReference type="PANTHER" id="PTHR44591:SF14">
    <property type="entry name" value="PROTEIN PILG"/>
    <property type="match status" value="1"/>
</dbReference>
<dbReference type="Proteomes" id="UP000228533">
    <property type="component" value="Unassembled WGS sequence"/>
</dbReference>
<dbReference type="InterPro" id="IPR011006">
    <property type="entry name" value="CheY-like_superfamily"/>
</dbReference>
<organism evidence="5 6">
    <name type="scientific">Candidatus Falkowbacteria bacterium CG10_big_fil_rev_8_21_14_0_10_37_14</name>
    <dbReference type="NCBI Taxonomy" id="1974561"/>
    <lineage>
        <taxon>Bacteria</taxon>
        <taxon>Candidatus Falkowiibacteriota</taxon>
    </lineage>
</organism>
<keyword evidence="1 3" id="KW-0597">Phosphoprotein</keyword>
<dbReference type="PROSITE" id="PS50110">
    <property type="entry name" value="RESPONSE_REGULATORY"/>
    <property type="match status" value="1"/>
</dbReference>
<evidence type="ECO:0000313" key="6">
    <source>
        <dbReference type="Proteomes" id="UP000228533"/>
    </source>
</evidence>
<name>A0A2M6WSY3_9BACT</name>
<dbReference type="PANTHER" id="PTHR44591">
    <property type="entry name" value="STRESS RESPONSE REGULATOR PROTEIN 1"/>
    <property type="match status" value="1"/>
</dbReference>
<accession>A0A2M6WSY3</accession>
<reference evidence="6" key="1">
    <citation type="submission" date="2017-09" db="EMBL/GenBank/DDBJ databases">
        <title>Depth-based differentiation of microbial function through sediment-hosted aquifers and enrichment of novel symbionts in the deep terrestrial subsurface.</title>
        <authorList>
            <person name="Probst A.J."/>
            <person name="Ladd B."/>
            <person name="Jarett J.K."/>
            <person name="Geller-Mcgrath D.E."/>
            <person name="Sieber C.M.K."/>
            <person name="Emerson J.B."/>
            <person name="Anantharaman K."/>
            <person name="Thomas B.C."/>
            <person name="Malmstrom R."/>
            <person name="Stieglmeier M."/>
            <person name="Klingl A."/>
            <person name="Woyke T."/>
            <person name="Ryan C.M."/>
            <person name="Banfield J.F."/>
        </authorList>
    </citation>
    <scope>NUCLEOTIDE SEQUENCE [LARGE SCALE GENOMIC DNA]</scope>
</reference>
<proteinExistence type="predicted"/>
<protein>
    <submittedName>
        <fullName evidence="5">Response regulator</fullName>
    </submittedName>
</protein>
<evidence type="ECO:0000313" key="5">
    <source>
        <dbReference type="EMBL" id="PIT95894.1"/>
    </source>
</evidence>
<dbReference type="InterPro" id="IPR001789">
    <property type="entry name" value="Sig_transdc_resp-reg_receiver"/>
</dbReference>
<dbReference type="SUPFAM" id="SSF52172">
    <property type="entry name" value="CheY-like"/>
    <property type="match status" value="1"/>
</dbReference>
<comment type="caution">
    <text evidence="5">The sequence shown here is derived from an EMBL/GenBank/DDBJ whole genome shotgun (WGS) entry which is preliminary data.</text>
</comment>
<evidence type="ECO:0000259" key="4">
    <source>
        <dbReference type="PROSITE" id="PS50110"/>
    </source>
</evidence>
<evidence type="ECO:0000256" key="1">
    <source>
        <dbReference type="ARBA" id="ARBA00022553"/>
    </source>
</evidence>
<dbReference type="Pfam" id="PF00072">
    <property type="entry name" value="Response_reg"/>
    <property type="match status" value="1"/>
</dbReference>
<feature type="domain" description="Response regulatory" evidence="4">
    <location>
        <begin position="10"/>
        <end position="124"/>
    </location>
</feature>
<dbReference type="GO" id="GO:0000160">
    <property type="term" value="P:phosphorelay signal transduction system"/>
    <property type="evidence" value="ECO:0007669"/>
    <property type="project" value="UniProtKB-KW"/>
</dbReference>
<dbReference type="InterPro" id="IPR050595">
    <property type="entry name" value="Bact_response_regulator"/>
</dbReference>
<dbReference type="SMART" id="SM00448">
    <property type="entry name" value="REC"/>
    <property type="match status" value="1"/>
</dbReference>
<dbReference type="AlphaFoldDB" id="A0A2M6WSY3"/>
<dbReference type="Gene3D" id="3.40.50.2300">
    <property type="match status" value="1"/>
</dbReference>
<dbReference type="EMBL" id="PFAM01000021">
    <property type="protein sequence ID" value="PIT95894.1"/>
    <property type="molecule type" value="Genomic_DNA"/>
</dbReference>
<evidence type="ECO:0000256" key="3">
    <source>
        <dbReference type="PROSITE-ProRule" id="PRU00169"/>
    </source>
</evidence>
<gene>
    <name evidence="5" type="ORF">COT94_03545</name>
</gene>
<sequence length="126" mass="13982">MIKHMTKSKTILIAEDEDTLAHTINLKLNSLGFNVETASDGEEALKRLAQGGIDLLILDLIMPKVNGFQVLEEMSRLKYQIPVVVATNLGQAEDLKRVRELGAKDYFIKSEVSIKDLVNKVATIMA</sequence>
<dbReference type="CDD" id="cd17574">
    <property type="entry name" value="REC_OmpR"/>
    <property type="match status" value="1"/>
</dbReference>
<keyword evidence="2" id="KW-0902">Two-component regulatory system</keyword>